<organism evidence="1 2">
    <name type="scientific">Marasmius tenuissimus</name>
    <dbReference type="NCBI Taxonomy" id="585030"/>
    <lineage>
        <taxon>Eukaryota</taxon>
        <taxon>Fungi</taxon>
        <taxon>Dikarya</taxon>
        <taxon>Basidiomycota</taxon>
        <taxon>Agaricomycotina</taxon>
        <taxon>Agaricomycetes</taxon>
        <taxon>Agaricomycetidae</taxon>
        <taxon>Agaricales</taxon>
        <taxon>Marasmiineae</taxon>
        <taxon>Marasmiaceae</taxon>
        <taxon>Marasmius</taxon>
    </lineage>
</organism>
<name>A0ABR3A490_9AGAR</name>
<accession>A0ABR3A490</accession>
<dbReference type="Proteomes" id="UP001437256">
    <property type="component" value="Unassembled WGS sequence"/>
</dbReference>
<reference evidence="1 2" key="1">
    <citation type="submission" date="2024-05" db="EMBL/GenBank/DDBJ databases">
        <title>A draft genome resource for the thread blight pathogen Marasmius tenuissimus strain MS-2.</title>
        <authorList>
            <person name="Yulfo-Soto G.E."/>
            <person name="Baruah I.K."/>
            <person name="Amoako-Attah I."/>
            <person name="Bukari Y."/>
            <person name="Meinhardt L.W."/>
            <person name="Bailey B.A."/>
            <person name="Cohen S.P."/>
        </authorList>
    </citation>
    <scope>NUCLEOTIDE SEQUENCE [LARGE SCALE GENOMIC DNA]</scope>
    <source>
        <strain evidence="1 2">MS-2</strain>
    </source>
</reference>
<gene>
    <name evidence="1" type="ORF">AAF712_005249</name>
</gene>
<evidence type="ECO:0000313" key="2">
    <source>
        <dbReference type="Proteomes" id="UP001437256"/>
    </source>
</evidence>
<comment type="caution">
    <text evidence="1">The sequence shown here is derived from an EMBL/GenBank/DDBJ whole genome shotgun (WGS) entry which is preliminary data.</text>
</comment>
<proteinExistence type="predicted"/>
<dbReference type="EMBL" id="JBBXMP010000023">
    <property type="protein sequence ID" value="KAL0067809.1"/>
    <property type="molecule type" value="Genomic_DNA"/>
</dbReference>
<evidence type="ECO:0000313" key="1">
    <source>
        <dbReference type="EMBL" id="KAL0067809.1"/>
    </source>
</evidence>
<keyword evidence="2" id="KW-1185">Reference proteome</keyword>
<sequence>MVILGAKHRKGMSLEEYLTVGAASLSLRGDLCLKESTMDRTSPRHPFIPDSANHAAPTVHVLPQTQVGARDASLDSTNHDSQLSQVATIVVSNYGQTLVTHGKQDPLEFSVYISLAFSMSFGRAEGVGLLILILLTLPNMEMRYSYRYHGEPS</sequence>
<protein>
    <submittedName>
        <fullName evidence="1">Uncharacterized protein</fullName>
    </submittedName>
</protein>